<dbReference type="Proteomes" id="UP000609121">
    <property type="component" value="Unassembled WGS sequence"/>
</dbReference>
<comment type="caution">
    <text evidence="9">The sequence shown here is derived from an EMBL/GenBank/DDBJ whole genome shotgun (WGS) entry which is preliminary data.</text>
</comment>
<evidence type="ECO:0000256" key="5">
    <source>
        <dbReference type="ARBA" id="ARBA00022801"/>
    </source>
</evidence>
<dbReference type="GO" id="GO:0046872">
    <property type="term" value="F:metal ion binding"/>
    <property type="evidence" value="ECO:0007669"/>
    <property type="project" value="UniProtKB-KW"/>
</dbReference>
<dbReference type="PIRSF" id="PIRSF018455">
    <property type="entry name" value="MepA"/>
    <property type="match status" value="1"/>
</dbReference>
<evidence type="ECO:0000256" key="2">
    <source>
        <dbReference type="ARBA" id="ARBA00022723"/>
    </source>
</evidence>
<dbReference type="GO" id="GO:0030288">
    <property type="term" value="C:outer membrane-bounded periplasmic space"/>
    <property type="evidence" value="ECO:0007669"/>
    <property type="project" value="InterPro"/>
</dbReference>
<dbReference type="AlphaFoldDB" id="A0A8J6ZDV9"/>
<accession>A0A8J6ZDV9</accession>
<reference evidence="9" key="1">
    <citation type="submission" date="2020-09" db="EMBL/GenBank/DDBJ databases">
        <title>A novel bacterium of genus Mangrovicoccus, isolated from South China Sea.</title>
        <authorList>
            <person name="Huang H."/>
            <person name="Mo K."/>
            <person name="Hu Y."/>
        </authorList>
    </citation>
    <scope>NUCLEOTIDE SEQUENCE</scope>
    <source>
        <strain evidence="9">HB182678</strain>
    </source>
</reference>
<keyword evidence="7" id="KW-0482">Metalloprotease</keyword>
<protein>
    <submittedName>
        <fullName evidence="9">Penicillin-insensitive murein endopeptidase</fullName>
    </submittedName>
</protein>
<sequence length="315" mass="33442">MTLALAACGGGGGSTGGDAGSEEDAGVSATMLSAAQLSGPKAWSLFSAKSAPSSGPAQAWGSYAKGCAGGLQALPESGPTWQAMRLSRNRNWGHPELISFVEDLSAQAARQPGWSGLYVGDISQPRGGPMSSGHASHQMGLDVDIWMLPPKRLNLSRSERESLSSISVRSADQRSTNGNWSPQHAAILEAAARDPRVDRVFVTAPAKIAMCRTAQRSDTAWLQKIRPIWGHNYHFHVRLKCPVGSPGCITQTPTVDTLSKGGNGCDETLNWWVTDALAPPKPSPEPVEPAPRKRGARDYVLEELPAQCRGVLASR</sequence>
<dbReference type="Gene3D" id="3.30.1380.10">
    <property type="match status" value="1"/>
</dbReference>
<dbReference type="InterPro" id="IPR009045">
    <property type="entry name" value="Zn_M74/Hedgehog-like"/>
</dbReference>
<feature type="disulfide bond" evidence="8">
    <location>
        <begin position="241"/>
        <end position="248"/>
    </location>
</feature>
<dbReference type="Pfam" id="PF03411">
    <property type="entry name" value="Peptidase_M74"/>
    <property type="match status" value="1"/>
</dbReference>
<evidence type="ECO:0000313" key="10">
    <source>
        <dbReference type="Proteomes" id="UP000609121"/>
    </source>
</evidence>
<dbReference type="GO" id="GO:0006508">
    <property type="term" value="P:proteolysis"/>
    <property type="evidence" value="ECO:0007669"/>
    <property type="project" value="UniProtKB-KW"/>
</dbReference>
<dbReference type="InterPro" id="IPR005073">
    <property type="entry name" value="Peptidase_M74"/>
</dbReference>
<dbReference type="GO" id="GO:0008237">
    <property type="term" value="F:metallopeptidase activity"/>
    <property type="evidence" value="ECO:0007669"/>
    <property type="project" value="UniProtKB-KW"/>
</dbReference>
<evidence type="ECO:0000256" key="1">
    <source>
        <dbReference type="ARBA" id="ARBA00022670"/>
    </source>
</evidence>
<evidence type="ECO:0000256" key="8">
    <source>
        <dbReference type="PIRSR" id="PIRSR018455-2"/>
    </source>
</evidence>
<gene>
    <name evidence="9" type="primary">mepA</name>
    <name evidence="9" type="ORF">ICN82_18105</name>
</gene>
<keyword evidence="3" id="KW-0732">Signal</keyword>
<dbReference type="SUPFAM" id="SSF55166">
    <property type="entry name" value="Hedgehog/DD-peptidase"/>
    <property type="match status" value="1"/>
</dbReference>
<keyword evidence="10" id="KW-1185">Reference proteome</keyword>
<name>A0A8J6ZDV9_9RHOB</name>
<keyword evidence="2" id="KW-0479">Metal-binding</keyword>
<evidence type="ECO:0000256" key="3">
    <source>
        <dbReference type="ARBA" id="ARBA00022729"/>
    </source>
</evidence>
<dbReference type="NCBIfam" id="NF006947">
    <property type="entry name" value="PRK09429.1"/>
    <property type="match status" value="1"/>
</dbReference>
<keyword evidence="5" id="KW-0378">Hydrolase</keyword>
<keyword evidence="1" id="KW-0645">Protease</keyword>
<feature type="disulfide bond" evidence="8">
    <location>
        <begin position="211"/>
        <end position="265"/>
    </location>
</feature>
<keyword evidence="8" id="KW-1015">Disulfide bond</keyword>
<dbReference type="EMBL" id="JACVXA010000073">
    <property type="protein sequence ID" value="MBE3640121.1"/>
    <property type="molecule type" value="Genomic_DNA"/>
</dbReference>
<keyword evidence="6" id="KW-0862">Zinc</keyword>
<evidence type="ECO:0000256" key="4">
    <source>
        <dbReference type="ARBA" id="ARBA00022764"/>
    </source>
</evidence>
<organism evidence="9 10">
    <name type="scientific">Mangrovicoccus algicola</name>
    <dbReference type="NCBI Taxonomy" id="2771008"/>
    <lineage>
        <taxon>Bacteria</taxon>
        <taxon>Pseudomonadati</taxon>
        <taxon>Pseudomonadota</taxon>
        <taxon>Alphaproteobacteria</taxon>
        <taxon>Rhodobacterales</taxon>
        <taxon>Paracoccaceae</taxon>
        <taxon>Mangrovicoccus</taxon>
    </lineage>
</organism>
<dbReference type="GO" id="GO:0004252">
    <property type="term" value="F:serine-type endopeptidase activity"/>
    <property type="evidence" value="ECO:0007669"/>
    <property type="project" value="InterPro"/>
</dbReference>
<proteinExistence type="predicted"/>
<evidence type="ECO:0000256" key="6">
    <source>
        <dbReference type="ARBA" id="ARBA00022833"/>
    </source>
</evidence>
<keyword evidence="4" id="KW-0574">Periplasm</keyword>
<evidence type="ECO:0000313" key="9">
    <source>
        <dbReference type="EMBL" id="MBE3640121.1"/>
    </source>
</evidence>
<evidence type="ECO:0000256" key="7">
    <source>
        <dbReference type="ARBA" id="ARBA00023049"/>
    </source>
</evidence>